<feature type="domain" description="Deacetylase PdaC" evidence="2">
    <location>
        <begin position="39"/>
        <end position="140"/>
    </location>
</feature>
<dbReference type="InterPro" id="IPR037126">
    <property type="entry name" value="PdaC/RsiV-like_sf"/>
</dbReference>
<name>A0A411EC55_9FLAO</name>
<dbReference type="AlphaFoldDB" id="A0A411EC55"/>
<proteinExistence type="predicted"/>
<protein>
    <submittedName>
        <fullName evidence="3">DUF3298/DUF4163 domain-containing protein</fullName>
    </submittedName>
</protein>
<accession>A0A411EC55</accession>
<evidence type="ECO:0000259" key="1">
    <source>
        <dbReference type="Pfam" id="PF11738"/>
    </source>
</evidence>
<dbReference type="RefSeq" id="WP_129606223.1">
    <property type="nucleotide sequence ID" value="NZ_CP035544.1"/>
</dbReference>
<dbReference type="Pfam" id="PF11738">
    <property type="entry name" value="DUF3298"/>
    <property type="match status" value="1"/>
</dbReference>
<dbReference type="Pfam" id="PF13739">
    <property type="entry name" value="PdaC"/>
    <property type="match status" value="1"/>
</dbReference>
<organism evidence="3 4">
    <name type="scientific">Muriicola soli</name>
    <dbReference type="NCBI Taxonomy" id="2507538"/>
    <lineage>
        <taxon>Bacteria</taxon>
        <taxon>Pseudomonadati</taxon>
        <taxon>Bacteroidota</taxon>
        <taxon>Flavobacteriia</taxon>
        <taxon>Flavobacteriales</taxon>
        <taxon>Flavobacteriaceae</taxon>
        <taxon>Muriicola</taxon>
    </lineage>
</organism>
<sequence>MKFLKPLFVLSVVAVFTSCEEESALVMEPVVYTSAPCNSCPEISISYPRILEDTKLGRTVNDGIEAEIIELLTFADSLEVDNLNEAVNSFSLGYSELKEVYPDETVPWEANINAEVSFENRRVLSIKLDSYLFTGGAHGYSASNFLNFDIEKGEEINTRELFRDLLAFRSYAETKFREQEKIPADAPINSTGFMFERDTFYLPENIGLTPKGILLLYNQYEVASYADGQIQLLIPFKEAKKFVSPGMKL</sequence>
<dbReference type="InterPro" id="IPR021729">
    <property type="entry name" value="DUF3298"/>
</dbReference>
<dbReference type="EMBL" id="CP035544">
    <property type="protein sequence ID" value="QBA65208.1"/>
    <property type="molecule type" value="Genomic_DNA"/>
</dbReference>
<dbReference type="PROSITE" id="PS51257">
    <property type="entry name" value="PROKAR_LIPOPROTEIN"/>
    <property type="match status" value="1"/>
</dbReference>
<dbReference type="OrthoDB" id="594879at2"/>
<dbReference type="Gene3D" id="3.30.565.40">
    <property type="entry name" value="Fervidobacterium nodosum Rt17-B1 like"/>
    <property type="match status" value="1"/>
</dbReference>
<dbReference type="InterPro" id="IPR025303">
    <property type="entry name" value="PdaC"/>
</dbReference>
<dbReference type="Proteomes" id="UP000290889">
    <property type="component" value="Chromosome"/>
</dbReference>
<dbReference type="Gene3D" id="3.90.640.20">
    <property type="entry name" value="Heat-shock cognate protein, ATPase"/>
    <property type="match status" value="1"/>
</dbReference>
<evidence type="ECO:0000313" key="4">
    <source>
        <dbReference type="Proteomes" id="UP000290889"/>
    </source>
</evidence>
<reference evidence="3 4" key="1">
    <citation type="submission" date="2019-01" db="EMBL/GenBank/DDBJ databases">
        <title>Muriicola soli sp. nov., isolated from soil.</title>
        <authorList>
            <person name="Kang H.J."/>
            <person name="Kim S.B."/>
        </authorList>
    </citation>
    <scope>NUCLEOTIDE SEQUENCE [LARGE SCALE GENOMIC DNA]</scope>
    <source>
        <strain evidence="3 4">MMS17-SY002</strain>
    </source>
</reference>
<evidence type="ECO:0000259" key="2">
    <source>
        <dbReference type="Pfam" id="PF13739"/>
    </source>
</evidence>
<dbReference type="KEGG" id="mur:EQY75_12110"/>
<evidence type="ECO:0000313" key="3">
    <source>
        <dbReference type="EMBL" id="QBA65208.1"/>
    </source>
</evidence>
<feature type="domain" description="DUF3298" evidence="1">
    <location>
        <begin position="169"/>
        <end position="237"/>
    </location>
</feature>
<gene>
    <name evidence="3" type="ORF">EQY75_12110</name>
</gene>
<keyword evidence="4" id="KW-1185">Reference proteome</keyword>